<organism evidence="1 2">
    <name type="scientific">Paenibacillus ferrarius</name>
    <dbReference type="NCBI Taxonomy" id="1469647"/>
    <lineage>
        <taxon>Bacteria</taxon>
        <taxon>Bacillati</taxon>
        <taxon>Bacillota</taxon>
        <taxon>Bacilli</taxon>
        <taxon>Bacillales</taxon>
        <taxon>Paenibacillaceae</taxon>
        <taxon>Paenibacillus</taxon>
    </lineage>
</organism>
<keyword evidence="2" id="KW-1185">Reference proteome</keyword>
<name>A0A1V4HN76_9BACL</name>
<protein>
    <submittedName>
        <fullName evidence="1">Uncharacterized protein</fullName>
    </submittedName>
</protein>
<reference evidence="2" key="1">
    <citation type="submission" date="2016-07" db="EMBL/GenBank/DDBJ databases">
        <authorList>
            <person name="Florea S."/>
            <person name="Webb J.S."/>
            <person name="Jaromczyk J."/>
            <person name="Schardl C.L."/>
        </authorList>
    </citation>
    <scope>NUCLEOTIDE SEQUENCE [LARGE SCALE GENOMIC DNA]</scope>
    <source>
        <strain evidence="2">CY1</strain>
    </source>
</reference>
<dbReference type="STRING" id="1469647.BC351_21660"/>
<evidence type="ECO:0000313" key="1">
    <source>
        <dbReference type="EMBL" id="OPH58948.1"/>
    </source>
</evidence>
<accession>A0A1V4HN76</accession>
<dbReference type="Proteomes" id="UP000190626">
    <property type="component" value="Unassembled WGS sequence"/>
</dbReference>
<sequence length="64" mass="7169">MGQGFLLYRNLDDLERKGLASYLFAAADADEDEDEDEDEVSQLWGSCDLIGNELARMGTTFPYS</sequence>
<dbReference type="AlphaFoldDB" id="A0A1V4HN76"/>
<comment type="caution">
    <text evidence="1">The sequence shown here is derived from an EMBL/GenBank/DDBJ whole genome shotgun (WGS) entry which is preliminary data.</text>
</comment>
<proteinExistence type="predicted"/>
<gene>
    <name evidence="1" type="ORF">BC351_21660</name>
</gene>
<evidence type="ECO:0000313" key="2">
    <source>
        <dbReference type="Proteomes" id="UP000190626"/>
    </source>
</evidence>
<dbReference type="EMBL" id="MBTG01000008">
    <property type="protein sequence ID" value="OPH58948.1"/>
    <property type="molecule type" value="Genomic_DNA"/>
</dbReference>